<keyword evidence="1" id="KW-0812">Transmembrane</keyword>
<feature type="transmembrane region" description="Helical" evidence="1">
    <location>
        <begin position="39"/>
        <end position="58"/>
    </location>
</feature>
<reference evidence="2 3" key="1">
    <citation type="submission" date="2016-12" db="EMBL/GenBank/DDBJ databases">
        <title>Candidatus Reconcilibacillus cellulovorans genome.</title>
        <authorList>
            <person name="Kolinko S."/>
            <person name="Wu Y.-W."/>
            <person name="Tachea F."/>
            <person name="Denzel E."/>
            <person name="Hiras J."/>
            <person name="Baecker N."/>
            <person name="Chan L.J."/>
            <person name="Eichorst S.A."/>
            <person name="Frey D."/>
            <person name="Adams P.D."/>
            <person name="Pray T."/>
            <person name="Tanjore D."/>
            <person name="Petzold C.J."/>
            <person name="Gladden J.M."/>
            <person name="Simmons B.A."/>
            <person name="Singer S.W."/>
        </authorList>
    </citation>
    <scope>NUCLEOTIDE SEQUENCE [LARGE SCALE GENOMIC DNA]</scope>
    <source>
        <strain evidence="2">JTherm</strain>
    </source>
</reference>
<keyword evidence="1" id="KW-1133">Transmembrane helix</keyword>
<accession>A0A2A6DZX9</accession>
<dbReference type="Pfam" id="PF10966">
    <property type="entry name" value="DUF2768"/>
    <property type="match status" value="1"/>
</dbReference>
<sequence length="59" mass="6367">MTPMQKMWASLIAIGLMLLSSLLITFARAKTRGVVRWALSAAAFLALGLSVLYMLAALL</sequence>
<name>A0A2A6DZX9_9BACL</name>
<evidence type="ECO:0000256" key="1">
    <source>
        <dbReference type="SAM" id="Phobius"/>
    </source>
</evidence>
<dbReference type="InterPro" id="IPR020076">
    <property type="entry name" value="DUF2768"/>
</dbReference>
<proteinExistence type="predicted"/>
<dbReference type="EMBL" id="MOXJ01000016">
    <property type="protein sequence ID" value="PDO10303.1"/>
    <property type="molecule type" value="Genomic_DNA"/>
</dbReference>
<protein>
    <submittedName>
        <fullName evidence="2">DUF2768 domain-containing protein</fullName>
    </submittedName>
</protein>
<organism evidence="2 3">
    <name type="scientific">Candidatus Reconcilbacillus cellulovorans</name>
    <dbReference type="NCBI Taxonomy" id="1906605"/>
    <lineage>
        <taxon>Bacteria</taxon>
        <taxon>Bacillati</taxon>
        <taxon>Bacillota</taxon>
        <taxon>Bacilli</taxon>
        <taxon>Bacillales</taxon>
        <taxon>Paenibacillaceae</taxon>
        <taxon>Candidatus Reconcilbacillus</taxon>
    </lineage>
</organism>
<evidence type="ECO:0000313" key="2">
    <source>
        <dbReference type="EMBL" id="PDO10303.1"/>
    </source>
</evidence>
<comment type="caution">
    <text evidence="2">The sequence shown here is derived from an EMBL/GenBank/DDBJ whole genome shotgun (WGS) entry which is preliminary data.</text>
</comment>
<dbReference type="Proteomes" id="UP000243688">
    <property type="component" value="Unassembled WGS sequence"/>
</dbReference>
<gene>
    <name evidence="2" type="ORF">BLM47_08095</name>
</gene>
<dbReference type="AlphaFoldDB" id="A0A2A6DZX9"/>
<evidence type="ECO:0000313" key="3">
    <source>
        <dbReference type="Proteomes" id="UP000243688"/>
    </source>
</evidence>
<keyword evidence="1" id="KW-0472">Membrane</keyword>